<dbReference type="AlphaFoldDB" id="A0A0J9XLK4"/>
<dbReference type="OrthoDB" id="268928at2759"/>
<reference evidence="8" key="2">
    <citation type="journal article" date="2020" name="Front. Microbiol.">
        <title>Phenotypic and Genetic Characterization of the Cheese Ripening Yeast Geotrichum candidum.</title>
        <authorList>
            <person name="Perkins V."/>
            <person name="Vignola S."/>
            <person name="Lessard M.H."/>
            <person name="Plante P.L."/>
            <person name="Corbeil J."/>
            <person name="Dugat-Bony E."/>
            <person name="Frenette M."/>
            <person name="Labrie S."/>
        </authorList>
    </citation>
    <scope>NUCLEOTIDE SEQUENCE</scope>
    <source>
        <strain evidence="8">LMA-70</strain>
    </source>
</reference>
<dbReference type="EMBL" id="QQZK01000002">
    <property type="protein sequence ID" value="KAF5105023.1"/>
    <property type="molecule type" value="Genomic_DNA"/>
</dbReference>
<evidence type="ECO:0000256" key="6">
    <source>
        <dbReference type="SAM" id="Phobius"/>
    </source>
</evidence>
<feature type="transmembrane region" description="Helical" evidence="6">
    <location>
        <begin position="22"/>
        <end position="43"/>
    </location>
</feature>
<feature type="transmembrane region" description="Helical" evidence="6">
    <location>
        <begin position="103"/>
        <end position="127"/>
    </location>
</feature>
<dbReference type="InterPro" id="IPR007919">
    <property type="entry name" value="UPF0220"/>
</dbReference>
<feature type="transmembrane region" description="Helical" evidence="6">
    <location>
        <begin position="63"/>
        <end position="82"/>
    </location>
</feature>
<evidence type="ECO:0000256" key="4">
    <source>
        <dbReference type="ARBA" id="ARBA00022989"/>
    </source>
</evidence>
<organism evidence="7 9">
    <name type="scientific">Geotrichum candidum</name>
    <name type="common">Oospora lactis</name>
    <name type="synonym">Dipodascus geotrichum</name>
    <dbReference type="NCBI Taxonomy" id="1173061"/>
    <lineage>
        <taxon>Eukaryota</taxon>
        <taxon>Fungi</taxon>
        <taxon>Dikarya</taxon>
        <taxon>Ascomycota</taxon>
        <taxon>Saccharomycotina</taxon>
        <taxon>Dipodascomycetes</taxon>
        <taxon>Dipodascales</taxon>
        <taxon>Dipodascaceae</taxon>
        <taxon>Geotrichum</taxon>
    </lineage>
</organism>
<reference evidence="7 9" key="1">
    <citation type="submission" date="2014-03" db="EMBL/GenBank/DDBJ databases">
        <authorList>
            <person name="Casaregola S."/>
        </authorList>
    </citation>
    <scope>NUCLEOTIDE SEQUENCE [LARGE SCALE GENOMIC DNA]</scope>
    <source>
        <strain evidence="7 9">CLIB 918</strain>
    </source>
</reference>
<dbReference type="Pfam" id="PF05255">
    <property type="entry name" value="UPF0220"/>
    <property type="match status" value="1"/>
</dbReference>
<evidence type="ECO:0000256" key="3">
    <source>
        <dbReference type="ARBA" id="ARBA00022692"/>
    </source>
</evidence>
<dbReference type="PANTHER" id="PTHR13180">
    <property type="entry name" value="SMALL MEMBRANE PROTEIN-RELATED"/>
    <property type="match status" value="1"/>
</dbReference>
<dbReference type="EMBL" id="CCBN010000028">
    <property type="protein sequence ID" value="CDO58030.1"/>
    <property type="molecule type" value="Genomic_DNA"/>
</dbReference>
<evidence type="ECO:0000256" key="5">
    <source>
        <dbReference type="ARBA" id="ARBA00023136"/>
    </source>
</evidence>
<keyword evidence="9" id="KW-1185">Reference proteome</keyword>
<dbReference type="STRING" id="1173061.A0A0J9XLK4"/>
<name>A0A0J9XLK4_GEOCN</name>
<comment type="similarity">
    <text evidence="2">Belongs to the UPF0220 family.</text>
</comment>
<feature type="transmembrane region" description="Helical" evidence="6">
    <location>
        <begin position="139"/>
        <end position="162"/>
    </location>
</feature>
<reference evidence="8" key="3">
    <citation type="submission" date="2020-01" db="EMBL/GenBank/DDBJ databases">
        <authorList>
            <person name="Perkins V."/>
            <person name="Lessard M.-H."/>
            <person name="Dugat-Bony E."/>
            <person name="Frenette M."/>
            <person name="Labrie S."/>
        </authorList>
    </citation>
    <scope>NUCLEOTIDE SEQUENCE</scope>
    <source>
        <strain evidence="8">LMA-70</strain>
    </source>
</reference>
<proteinExistence type="inferred from homology"/>
<evidence type="ECO:0000313" key="9">
    <source>
        <dbReference type="Proteomes" id="UP000242525"/>
    </source>
</evidence>
<evidence type="ECO:0000313" key="7">
    <source>
        <dbReference type="EMBL" id="CDO58030.1"/>
    </source>
</evidence>
<keyword evidence="3 6" id="KW-0812">Transmembrane</keyword>
<dbReference type="Proteomes" id="UP000750522">
    <property type="component" value="Unassembled WGS sequence"/>
</dbReference>
<evidence type="ECO:0000256" key="1">
    <source>
        <dbReference type="ARBA" id="ARBA00004141"/>
    </source>
</evidence>
<keyword evidence="5 6" id="KW-0472">Membrane</keyword>
<comment type="caution">
    <text evidence="7">The sequence shown here is derived from an EMBL/GenBank/DDBJ whole genome shotgun (WGS) entry which is preliminary data.</text>
</comment>
<gene>
    <name evidence="7" type="ORF">BN980_GECA32s01473g</name>
    <name evidence="8" type="ORF">DV451_000184</name>
</gene>
<keyword evidence="4 6" id="KW-1133">Transmembrane helix</keyword>
<comment type="subcellular location">
    <subcellularLocation>
        <location evidence="1">Membrane</location>
        <topology evidence="1">Multi-pass membrane protein</topology>
    </subcellularLocation>
</comment>
<sequence length="175" mass="19059">MDIDGNTQNSIFRLPLPHISTITLRTAGIYLSGVFYSLAFYSLLDSALFSKSNANGSIVHVTFADWLPFVVSSLGMLIINIIDKSRLSLTADFSHDQAAEWSAKIVLFLGFACLAGGLAGSIVILVLKYVVPKYPFPTLGMGVLNVVANGSVMVSSIFLWLAQNLEDEYSYNLQL</sequence>
<dbReference type="Proteomes" id="UP000242525">
    <property type="component" value="Unassembled WGS sequence"/>
</dbReference>
<evidence type="ECO:0000313" key="8">
    <source>
        <dbReference type="EMBL" id="KAF5105023.1"/>
    </source>
</evidence>
<dbReference type="GO" id="GO:0016020">
    <property type="term" value="C:membrane"/>
    <property type="evidence" value="ECO:0007669"/>
    <property type="project" value="UniProtKB-SubCell"/>
</dbReference>
<evidence type="ECO:0000256" key="2">
    <source>
        <dbReference type="ARBA" id="ARBA00005335"/>
    </source>
</evidence>
<protein>
    <submittedName>
        <fullName evidence="7">Uncharacterized protein</fullName>
    </submittedName>
</protein>
<accession>A0A0J9XLK4</accession>